<feature type="compositionally biased region" description="Low complexity" evidence="5">
    <location>
        <begin position="75"/>
        <end position="96"/>
    </location>
</feature>
<keyword evidence="4" id="KW-0349">Heme</keyword>
<dbReference type="InterPro" id="IPR041567">
    <property type="entry name" value="COI1_F-box"/>
</dbReference>
<dbReference type="SMART" id="SM00256">
    <property type="entry name" value="FBOX"/>
    <property type="match status" value="1"/>
</dbReference>
<accession>A0A8S9FD41</accession>
<dbReference type="InterPro" id="IPR001128">
    <property type="entry name" value="Cyt_P450"/>
</dbReference>
<sequence>MEENKTTEMNENLITSFLEITSSSREEATFFLESHRWDLDAAVSTFLDTDATAAAAAANDLPAGPNPSLPPPSIPAASPHSPDYSPSESSPSRSRSPSPPSRDAPYRLRSKAAAASANQGAGGNPSGSRTTRSRQQAGNIRTFADLNRSPADGADSDSDEGQEYYTGGQRSGMMVQDPTKKAKDVDALFEQARLSAVDRPVEPSRSASTTFTGASRMLSGEPVPSAAPQQQQQQQDQPQLVMHTITFWRNGFTVDDAPLRSFEDPQNAAFMEVKSFAMEILKRSSEVWLRELLSNLDTFWETVESDISKNDDGASYLIGLQRCIFNFLSTALTGANPSVSPDIAENGWKMLDKWLAIQVIPTTKIGILQPFEEIFLHSWAYPFFLVAGDYQKLYNFISENAGDVIRLGDEEYGLTRDETVHNLIFVLGFNAYGGFSVFLPSLIGRIAGDTSGLQERLRTEVRKVCGSGSVLNFRTVNEMELVKSVVYETLRLNPPVPLQYARARGDFKISSHDAVYEVKKGELLCGYQPLVMRDANIFEDPEVFKPDRFVGQTGSKLLNYLFWSNGPQTGTPSESNKQCAAKDMVTITAALIIANLFLRCGNMRGRDLINNGLPDELILEIFQRLDSKPTRDACSLVCKRWLNLERFSRTTLRIGASFSPDTIVTLLSHRFLHITSIHVDERLSLSLPPPPPPPLKRKRGSNKSSSSPSSSKRQKLSNKTRSGGAENAESCSLTDAGVIAFANGFPRIENLSLIWCPNVSSFGLRSLAQICTSLRSLDLQGCFVGDQGLSAVGKFCKHLEELNLRFCEGLTDVGVIDLVLGCAKSLKSIGVAASAKVTDLSLEAVGSHCKVLEVLFLDSECIHDKGVVAVVKGCRRLKSLKLQCVNVTDAAFSVKVGDASLSELGDGCPMLKDLVLSHCHYVTDNGLNHLVNKCKLLETSHMVYCPGITSAGVATVVSSCSHIKKVLIEKWKVSERTIRRAGSILSYLCMDL</sequence>
<dbReference type="EMBL" id="QGKY02002305">
    <property type="protein sequence ID" value="KAF2530904.1"/>
    <property type="molecule type" value="Genomic_DNA"/>
</dbReference>
<dbReference type="Gene3D" id="1.10.8.10">
    <property type="entry name" value="DNA helicase RuvA subunit, C-terminal domain"/>
    <property type="match status" value="1"/>
</dbReference>
<dbReference type="GO" id="GO:0020037">
    <property type="term" value="F:heme binding"/>
    <property type="evidence" value="ECO:0007669"/>
    <property type="project" value="InterPro"/>
</dbReference>
<feature type="compositionally biased region" description="Pro residues" evidence="5">
    <location>
        <begin position="64"/>
        <end position="74"/>
    </location>
</feature>
<dbReference type="SUPFAM" id="SSF46934">
    <property type="entry name" value="UBA-like"/>
    <property type="match status" value="1"/>
</dbReference>
<dbReference type="Pfam" id="PF14555">
    <property type="entry name" value="UBA_4"/>
    <property type="match status" value="1"/>
</dbReference>
<feature type="binding site" description="axial binding residue" evidence="4">
    <location>
        <position position="579"/>
    </location>
    <ligand>
        <name>heme</name>
        <dbReference type="ChEBI" id="CHEBI:30413"/>
    </ligand>
    <ligandPart>
        <name>Fe</name>
        <dbReference type="ChEBI" id="CHEBI:18248"/>
    </ligandPart>
</feature>
<evidence type="ECO:0000259" key="6">
    <source>
        <dbReference type="PROSITE" id="PS51399"/>
    </source>
</evidence>
<name>A0A8S9FD41_BRACR</name>
<dbReference type="GO" id="GO:0031146">
    <property type="term" value="P:SCF-dependent proteasomal ubiquitin-dependent protein catabolic process"/>
    <property type="evidence" value="ECO:0007669"/>
    <property type="project" value="TreeGrafter"/>
</dbReference>
<dbReference type="SUPFAM" id="SSF81383">
    <property type="entry name" value="F-box domain"/>
    <property type="match status" value="1"/>
</dbReference>
<feature type="domain" description="SEP" evidence="6">
    <location>
        <begin position="240"/>
        <end position="318"/>
    </location>
</feature>
<dbReference type="AlphaFoldDB" id="A0A8S9FD41"/>
<feature type="compositionally biased region" description="Low complexity" evidence="5">
    <location>
        <begin position="702"/>
        <end position="711"/>
    </location>
</feature>
<comment type="caution">
    <text evidence="7">The sequence shown here is derived from an EMBL/GenBank/DDBJ whole genome shotgun (WGS) entry which is preliminary data.</text>
</comment>
<dbReference type="GO" id="GO:0016705">
    <property type="term" value="F:oxidoreductase activity, acting on paired donors, with incorporation or reduction of molecular oxygen"/>
    <property type="evidence" value="ECO:0007669"/>
    <property type="project" value="InterPro"/>
</dbReference>
<dbReference type="GO" id="GO:0004497">
    <property type="term" value="F:monooxygenase activity"/>
    <property type="evidence" value="ECO:0007669"/>
    <property type="project" value="InterPro"/>
</dbReference>
<dbReference type="InterPro" id="IPR006553">
    <property type="entry name" value="Leu-rich_rpt_Cys-con_subtyp"/>
</dbReference>
<evidence type="ECO:0000256" key="3">
    <source>
        <dbReference type="ARBA" id="ARBA00023294"/>
    </source>
</evidence>
<feature type="region of interest" description="Disordered" evidence="5">
    <location>
        <begin position="683"/>
        <end position="728"/>
    </location>
</feature>
<dbReference type="PROSITE" id="PS51399">
    <property type="entry name" value="SEP"/>
    <property type="match status" value="1"/>
</dbReference>
<dbReference type="InterPro" id="IPR036396">
    <property type="entry name" value="Cyt_P450_sf"/>
</dbReference>
<evidence type="ECO:0000313" key="7">
    <source>
        <dbReference type="EMBL" id="KAF2530904.1"/>
    </source>
</evidence>
<keyword evidence="3" id="KW-0927">Auxin signaling pathway</keyword>
<dbReference type="InterPro" id="IPR009060">
    <property type="entry name" value="UBA-like_sf"/>
</dbReference>
<dbReference type="SMART" id="SM00367">
    <property type="entry name" value="LRR_CC"/>
    <property type="match status" value="8"/>
</dbReference>
<dbReference type="Pfam" id="PF25372">
    <property type="entry name" value="DUF7885"/>
    <property type="match status" value="2"/>
</dbReference>
<feature type="region of interest" description="Disordered" evidence="5">
    <location>
        <begin position="57"/>
        <end position="176"/>
    </location>
</feature>
<dbReference type="InterPro" id="IPR002403">
    <property type="entry name" value="Cyt_P450_E_grp-IV"/>
</dbReference>
<protein>
    <recommendedName>
        <fullName evidence="6">SEP domain-containing protein</fullName>
    </recommendedName>
</protein>
<dbReference type="InterPro" id="IPR012989">
    <property type="entry name" value="SEP_domain"/>
</dbReference>
<dbReference type="SUPFAM" id="SSF102848">
    <property type="entry name" value="NSFL1 (p97 ATPase) cofactor p47, SEP domain"/>
    <property type="match status" value="1"/>
</dbReference>
<dbReference type="SMART" id="SM00553">
    <property type="entry name" value="SEP"/>
    <property type="match status" value="1"/>
</dbReference>
<proteinExistence type="predicted"/>
<dbReference type="CDD" id="cd14349">
    <property type="entry name" value="UBA_CF106"/>
    <property type="match status" value="1"/>
</dbReference>
<dbReference type="InterPro" id="IPR001810">
    <property type="entry name" value="F-box_dom"/>
</dbReference>
<dbReference type="Gene3D" id="1.20.1280.50">
    <property type="match status" value="1"/>
</dbReference>
<dbReference type="InterPro" id="IPR032675">
    <property type="entry name" value="LRR_dom_sf"/>
</dbReference>
<dbReference type="GO" id="GO:0019005">
    <property type="term" value="C:SCF ubiquitin ligase complex"/>
    <property type="evidence" value="ECO:0007669"/>
    <property type="project" value="TreeGrafter"/>
</dbReference>
<dbReference type="GO" id="GO:0009734">
    <property type="term" value="P:auxin-activated signaling pathway"/>
    <property type="evidence" value="ECO:0007669"/>
    <property type="project" value="UniProtKB-KW"/>
</dbReference>
<dbReference type="CDD" id="cd11071">
    <property type="entry name" value="CYP74"/>
    <property type="match status" value="1"/>
</dbReference>
<feature type="region of interest" description="Disordered" evidence="5">
    <location>
        <begin position="196"/>
        <end position="237"/>
    </location>
</feature>
<feature type="compositionally biased region" description="Low complexity" evidence="5">
    <location>
        <begin position="228"/>
        <end position="237"/>
    </location>
</feature>
<keyword evidence="2 4" id="KW-0408">Iron</keyword>
<dbReference type="Gene3D" id="1.10.630.10">
    <property type="entry name" value="Cytochrome P450"/>
    <property type="match status" value="1"/>
</dbReference>
<dbReference type="FunFam" id="1.20.1280.50:FF:000023">
    <property type="entry name" value="F-box/LRR-repeat protein 4"/>
    <property type="match status" value="1"/>
</dbReference>
<dbReference type="PRINTS" id="PR00465">
    <property type="entry name" value="EP450IV"/>
</dbReference>
<gene>
    <name evidence="7" type="ORF">F2Q70_00032618</name>
</gene>
<dbReference type="Pfam" id="PF08059">
    <property type="entry name" value="SEP"/>
    <property type="match status" value="1"/>
</dbReference>
<dbReference type="InterPro" id="IPR057207">
    <property type="entry name" value="FBXL15_LRR"/>
</dbReference>
<dbReference type="Pfam" id="PF18511">
    <property type="entry name" value="F-box_5"/>
    <property type="match status" value="1"/>
</dbReference>
<comment type="cofactor">
    <cofactor evidence="4">
        <name>heme</name>
        <dbReference type="ChEBI" id="CHEBI:30413"/>
    </cofactor>
</comment>
<dbReference type="PANTHER" id="PTHR13318">
    <property type="entry name" value="PARTNER OF PAIRED, ISOFORM B-RELATED"/>
    <property type="match status" value="1"/>
</dbReference>
<evidence type="ECO:0000256" key="2">
    <source>
        <dbReference type="ARBA" id="ARBA00023004"/>
    </source>
</evidence>
<organism evidence="7">
    <name type="scientific">Brassica cretica</name>
    <name type="common">Mustard</name>
    <dbReference type="NCBI Taxonomy" id="69181"/>
    <lineage>
        <taxon>Eukaryota</taxon>
        <taxon>Viridiplantae</taxon>
        <taxon>Streptophyta</taxon>
        <taxon>Embryophyta</taxon>
        <taxon>Tracheophyta</taxon>
        <taxon>Spermatophyta</taxon>
        <taxon>Magnoliopsida</taxon>
        <taxon>eudicotyledons</taxon>
        <taxon>Gunneridae</taxon>
        <taxon>Pentapetalae</taxon>
        <taxon>rosids</taxon>
        <taxon>malvids</taxon>
        <taxon>Brassicales</taxon>
        <taxon>Brassicaceae</taxon>
        <taxon>Brassiceae</taxon>
        <taxon>Brassica</taxon>
    </lineage>
</organism>
<dbReference type="SUPFAM" id="SSF48264">
    <property type="entry name" value="Cytochrome P450"/>
    <property type="match status" value="1"/>
</dbReference>
<dbReference type="InterPro" id="IPR036047">
    <property type="entry name" value="F-box-like_dom_sf"/>
</dbReference>
<evidence type="ECO:0000256" key="1">
    <source>
        <dbReference type="ARBA" id="ARBA00022723"/>
    </source>
</evidence>
<dbReference type="Pfam" id="PF00067">
    <property type="entry name" value="p450"/>
    <property type="match status" value="1"/>
</dbReference>
<reference evidence="7" key="1">
    <citation type="submission" date="2019-12" db="EMBL/GenBank/DDBJ databases">
        <title>Genome sequencing and annotation of Brassica cretica.</title>
        <authorList>
            <person name="Studholme D.J."/>
            <person name="Sarris P.F."/>
        </authorList>
    </citation>
    <scope>NUCLEOTIDE SEQUENCE</scope>
    <source>
        <strain evidence="7">PFS-102/07</strain>
        <tissue evidence="7">Leaf</tissue>
    </source>
</reference>
<dbReference type="Gene3D" id="3.80.10.10">
    <property type="entry name" value="Ribonuclease Inhibitor"/>
    <property type="match status" value="2"/>
</dbReference>
<dbReference type="CDD" id="cd22159">
    <property type="entry name" value="F-box_AtTIR1-like"/>
    <property type="match status" value="1"/>
</dbReference>
<keyword evidence="1 4" id="KW-0479">Metal-binding</keyword>
<dbReference type="GO" id="GO:0005506">
    <property type="term" value="F:iron ion binding"/>
    <property type="evidence" value="ECO:0007669"/>
    <property type="project" value="InterPro"/>
</dbReference>
<evidence type="ECO:0000256" key="5">
    <source>
        <dbReference type="SAM" id="MobiDB-lite"/>
    </source>
</evidence>
<evidence type="ECO:0000256" key="4">
    <source>
        <dbReference type="PIRSR" id="PIRSR602403-1"/>
    </source>
</evidence>
<dbReference type="InterPro" id="IPR039517">
    <property type="entry name" value="C6orf106_UBA-like"/>
</dbReference>
<feature type="compositionally biased region" description="Polar residues" evidence="5">
    <location>
        <begin position="129"/>
        <end position="139"/>
    </location>
</feature>
<dbReference type="SUPFAM" id="SSF52047">
    <property type="entry name" value="RNI-like"/>
    <property type="match status" value="1"/>
</dbReference>
<dbReference type="InterPro" id="IPR036241">
    <property type="entry name" value="NSFL1C_SEP_dom_sf"/>
</dbReference>